<reference evidence="2 3" key="1">
    <citation type="journal article" date="2018" name="Arch. Microbiol.">
        <title>New insights into the metabolic potential of the phototrophic purple bacterium Rhodopila globiformis DSM 161(T) from its draft genome sequence and evidence for a vanadium-dependent nitrogenase.</title>
        <authorList>
            <person name="Imhoff J.F."/>
            <person name="Rahn T."/>
            <person name="Kunzel S."/>
            <person name="Neulinger S.C."/>
        </authorList>
    </citation>
    <scope>NUCLEOTIDE SEQUENCE [LARGE SCALE GENOMIC DNA]</scope>
    <source>
        <strain evidence="2 3">DSM 161</strain>
    </source>
</reference>
<accession>A0A2S6NNE0</accession>
<proteinExistence type="predicted"/>
<evidence type="ECO:0000259" key="1">
    <source>
        <dbReference type="Pfam" id="PF07110"/>
    </source>
</evidence>
<keyword evidence="3" id="KW-1185">Reference proteome</keyword>
<organism evidence="2 3">
    <name type="scientific">Rhodopila globiformis</name>
    <name type="common">Rhodopseudomonas globiformis</name>
    <dbReference type="NCBI Taxonomy" id="1071"/>
    <lineage>
        <taxon>Bacteria</taxon>
        <taxon>Pseudomonadati</taxon>
        <taxon>Pseudomonadota</taxon>
        <taxon>Alphaproteobacteria</taxon>
        <taxon>Acetobacterales</taxon>
        <taxon>Acetobacteraceae</taxon>
        <taxon>Rhodopila</taxon>
    </lineage>
</organism>
<dbReference type="PANTHER" id="PTHR40260">
    <property type="entry name" value="BLR8190 PROTEIN"/>
    <property type="match status" value="1"/>
</dbReference>
<name>A0A2S6NNE0_RHOGL</name>
<dbReference type="Pfam" id="PF07110">
    <property type="entry name" value="EthD"/>
    <property type="match status" value="1"/>
</dbReference>
<protein>
    <recommendedName>
        <fullName evidence="1">EthD domain-containing protein</fullName>
    </recommendedName>
</protein>
<evidence type="ECO:0000313" key="2">
    <source>
        <dbReference type="EMBL" id="PPQ38669.1"/>
    </source>
</evidence>
<dbReference type="InterPro" id="IPR009799">
    <property type="entry name" value="EthD_dom"/>
</dbReference>
<dbReference type="SUPFAM" id="SSF54909">
    <property type="entry name" value="Dimeric alpha+beta barrel"/>
    <property type="match status" value="1"/>
</dbReference>
<dbReference type="GO" id="GO:0016491">
    <property type="term" value="F:oxidoreductase activity"/>
    <property type="evidence" value="ECO:0007669"/>
    <property type="project" value="InterPro"/>
</dbReference>
<sequence length="101" mass="11212">MILSVIYQLQPGQKFDLDYYTKSHIPLVQDRLQNLGLKSVQVLHGTGSPGGPPPVKLIALLEFDSIQSFQNGMEKHGAEIMGDVAKFTDTQPQIQFNDKLS</sequence>
<gene>
    <name evidence="2" type="ORF">CCS01_02150</name>
</gene>
<feature type="domain" description="EthD" evidence="1">
    <location>
        <begin position="18"/>
        <end position="90"/>
    </location>
</feature>
<dbReference type="AlphaFoldDB" id="A0A2S6NNE0"/>
<dbReference type="EMBL" id="NHRY01000038">
    <property type="protein sequence ID" value="PPQ38669.1"/>
    <property type="molecule type" value="Genomic_DNA"/>
</dbReference>
<dbReference type="OrthoDB" id="5343971at2"/>
<dbReference type="Gene3D" id="3.30.70.100">
    <property type="match status" value="1"/>
</dbReference>
<comment type="caution">
    <text evidence="2">The sequence shown here is derived from an EMBL/GenBank/DDBJ whole genome shotgun (WGS) entry which is preliminary data.</text>
</comment>
<dbReference type="NCBIfam" id="TIGR02118">
    <property type="entry name" value="EthD family reductase"/>
    <property type="match status" value="1"/>
</dbReference>
<dbReference type="PANTHER" id="PTHR40260:SF2">
    <property type="entry name" value="BLR8190 PROTEIN"/>
    <property type="match status" value="1"/>
</dbReference>
<dbReference type="Proteomes" id="UP000239724">
    <property type="component" value="Unassembled WGS sequence"/>
</dbReference>
<dbReference type="InterPro" id="IPR011008">
    <property type="entry name" value="Dimeric_a/b-barrel"/>
</dbReference>
<dbReference type="RefSeq" id="WP_104517193.1">
    <property type="nucleotide sequence ID" value="NZ_NHRY01000038.1"/>
</dbReference>
<evidence type="ECO:0000313" key="3">
    <source>
        <dbReference type="Proteomes" id="UP000239724"/>
    </source>
</evidence>